<reference evidence="13" key="1">
    <citation type="submission" date="2016-01" db="EMBL/GenBank/DDBJ databases">
        <title>Whole genome sequencing of Bhargavaea cecembensis T14.</title>
        <authorList>
            <person name="Hong K.W."/>
        </authorList>
    </citation>
    <scope>NUCLEOTIDE SEQUENCE [LARGE SCALE GENOMIC DNA]</scope>
    <source>
        <strain evidence="13">M19</strain>
    </source>
</reference>
<dbReference type="PATRIC" id="fig|189381.10.peg.237"/>
<dbReference type="GO" id="GO:0005524">
    <property type="term" value="F:ATP binding"/>
    <property type="evidence" value="ECO:0007669"/>
    <property type="project" value="UniProtKB-KW"/>
</dbReference>
<feature type="domain" description="DEAD-box RNA helicase Q" evidence="10">
    <location>
        <begin position="2"/>
        <end position="30"/>
    </location>
</feature>
<dbReference type="InterPro" id="IPR011545">
    <property type="entry name" value="DEAD/DEAH_box_helicase_dom"/>
</dbReference>
<dbReference type="Pfam" id="PF00271">
    <property type="entry name" value="Helicase_C"/>
    <property type="match status" value="1"/>
</dbReference>
<feature type="domain" description="Helicase ATP-binding" evidence="8">
    <location>
        <begin position="33"/>
        <end position="206"/>
    </location>
</feature>
<feature type="short sequence motif" description="Q motif" evidence="6">
    <location>
        <begin position="2"/>
        <end position="30"/>
    </location>
</feature>
<gene>
    <name evidence="11" type="ORF">AV649_10805</name>
    <name evidence="12" type="ORF">FZC83_14995</name>
</gene>
<dbReference type="Gene3D" id="3.40.50.300">
    <property type="entry name" value="P-loop containing nucleotide triphosphate hydrolases"/>
    <property type="match status" value="2"/>
</dbReference>
<dbReference type="SMART" id="SM00490">
    <property type="entry name" value="HELICc"/>
    <property type="match status" value="1"/>
</dbReference>
<dbReference type="CDD" id="cd18787">
    <property type="entry name" value="SF2_C_DEAD"/>
    <property type="match status" value="1"/>
</dbReference>
<dbReference type="GO" id="GO:0003676">
    <property type="term" value="F:nucleic acid binding"/>
    <property type="evidence" value="ECO:0007669"/>
    <property type="project" value="InterPro"/>
</dbReference>
<dbReference type="InterPro" id="IPR027417">
    <property type="entry name" value="P-loop_NTPase"/>
</dbReference>
<dbReference type="GeneID" id="89535901"/>
<reference evidence="11" key="2">
    <citation type="submission" date="2016-01" db="EMBL/GenBank/DDBJ databases">
        <authorList>
            <person name="McClelland M."/>
            <person name="Jain A."/>
            <person name="Saraogi P."/>
            <person name="Mendelson R."/>
            <person name="Westerman R."/>
            <person name="SanMiguel P."/>
            <person name="Csonka L."/>
        </authorList>
    </citation>
    <scope>NUCLEOTIDE SEQUENCE</scope>
    <source>
        <strain evidence="11">M19</strain>
    </source>
</reference>
<comment type="similarity">
    <text evidence="5">Belongs to the DEAD box helicase family.</text>
</comment>
<dbReference type="SMART" id="SM00487">
    <property type="entry name" value="DEXDc"/>
    <property type="match status" value="1"/>
</dbReference>
<dbReference type="GO" id="GO:0016787">
    <property type="term" value="F:hydrolase activity"/>
    <property type="evidence" value="ECO:0007669"/>
    <property type="project" value="UniProtKB-KW"/>
</dbReference>
<evidence type="ECO:0000256" key="5">
    <source>
        <dbReference type="ARBA" id="ARBA00038437"/>
    </source>
</evidence>
<feature type="compositionally biased region" description="Basic and acidic residues" evidence="7">
    <location>
        <begin position="425"/>
        <end position="439"/>
    </location>
</feature>
<dbReference type="GO" id="GO:0003724">
    <property type="term" value="F:RNA helicase activity"/>
    <property type="evidence" value="ECO:0007669"/>
    <property type="project" value="InterPro"/>
</dbReference>
<dbReference type="Proteomes" id="UP000322997">
    <property type="component" value="Unassembled WGS sequence"/>
</dbReference>
<dbReference type="InterPro" id="IPR014001">
    <property type="entry name" value="Helicase_ATP-bd"/>
</dbReference>
<dbReference type="PROSITE" id="PS51195">
    <property type="entry name" value="Q_MOTIF"/>
    <property type="match status" value="1"/>
</dbReference>
<feature type="region of interest" description="Disordered" evidence="7">
    <location>
        <begin position="375"/>
        <end position="439"/>
    </location>
</feature>
<evidence type="ECO:0000256" key="2">
    <source>
        <dbReference type="ARBA" id="ARBA00022801"/>
    </source>
</evidence>
<dbReference type="Pfam" id="PF00270">
    <property type="entry name" value="DEAD"/>
    <property type="match status" value="1"/>
</dbReference>
<evidence type="ECO:0000313" key="13">
    <source>
        <dbReference type="Proteomes" id="UP000076510"/>
    </source>
</evidence>
<dbReference type="AlphaFoldDB" id="A0A0J5S9Z5"/>
<keyword evidence="3 11" id="KW-0347">Helicase</keyword>
<dbReference type="CDD" id="cd00268">
    <property type="entry name" value="DEADc"/>
    <property type="match status" value="1"/>
</dbReference>
<dbReference type="GO" id="GO:0005829">
    <property type="term" value="C:cytosol"/>
    <property type="evidence" value="ECO:0007669"/>
    <property type="project" value="TreeGrafter"/>
</dbReference>
<evidence type="ECO:0000313" key="11">
    <source>
        <dbReference type="EMBL" id="KZE53252.1"/>
    </source>
</evidence>
<evidence type="ECO:0000256" key="7">
    <source>
        <dbReference type="SAM" id="MobiDB-lite"/>
    </source>
</evidence>
<feature type="compositionally biased region" description="Basic and acidic residues" evidence="7">
    <location>
        <begin position="387"/>
        <end position="413"/>
    </location>
</feature>
<name>A0A0J5S9Z5_9BACI</name>
<evidence type="ECO:0000259" key="10">
    <source>
        <dbReference type="PROSITE" id="PS51195"/>
    </source>
</evidence>
<proteinExistence type="inferred from homology"/>
<dbReference type="Proteomes" id="UP000076510">
    <property type="component" value="Unassembled WGS sequence"/>
</dbReference>
<dbReference type="PANTHER" id="PTHR47959">
    <property type="entry name" value="ATP-DEPENDENT RNA HELICASE RHLE-RELATED"/>
    <property type="match status" value="1"/>
</dbReference>
<evidence type="ECO:0000256" key="6">
    <source>
        <dbReference type="PROSITE-ProRule" id="PRU00552"/>
    </source>
</evidence>
<evidence type="ECO:0000256" key="1">
    <source>
        <dbReference type="ARBA" id="ARBA00022741"/>
    </source>
</evidence>
<keyword evidence="4" id="KW-0067">ATP-binding</keyword>
<dbReference type="PROSITE" id="PS51192">
    <property type="entry name" value="HELICASE_ATP_BIND_1"/>
    <property type="match status" value="1"/>
</dbReference>
<dbReference type="InterPro" id="IPR044742">
    <property type="entry name" value="DEAD/DEAH_RhlB"/>
</dbReference>
<dbReference type="RefSeq" id="WP_048007084.1">
    <property type="nucleotide sequence ID" value="NZ_CP081870.1"/>
</dbReference>
<dbReference type="InterPro" id="IPR050079">
    <property type="entry name" value="DEAD_box_RNA_helicase"/>
</dbReference>
<sequence>MNEFKELGIDQQYIQALEGQSITEPTPIQKETIPLLMAGKDVIGQAQTGTGKTLAFLLPMLHSIDSNKDTIQSLIVTPTRELAIQVTAELKQLLAATEEDINVLAVYGGQDVEKQIHRLKNKAIHVVIGTPGRILDHVRRGTIEFIDVSFLVLDEADQMLHIGFFDEVESIIRETPFTRQTALFSATMSKDIRKIGKRYMKSPSNVEIRTKERIVEEIRQEVVETTDRKKLDALSKVIKEEQPFLGIIFCRTKRRVSKLYGELKARGFLVDELHGDLSQAKREGVMKRFREVKLQYLIATDVAARGLDIDGVTHVFNYDIPQDVESYIHRIGRTGRAGKDGLAITFVALKDKQDLQTIEKGLGLNLPRRIVEVALSQPTPKVSGGESTKDRREKNIRESRDRNRGNRSKERPRAGKSQGSGSSRRGGERKRSTDQRRSR</sequence>
<dbReference type="SUPFAM" id="SSF52540">
    <property type="entry name" value="P-loop containing nucleoside triphosphate hydrolases"/>
    <property type="match status" value="1"/>
</dbReference>
<evidence type="ECO:0000259" key="8">
    <source>
        <dbReference type="PROSITE" id="PS51192"/>
    </source>
</evidence>
<evidence type="ECO:0000256" key="3">
    <source>
        <dbReference type="ARBA" id="ARBA00022806"/>
    </source>
</evidence>
<evidence type="ECO:0000256" key="4">
    <source>
        <dbReference type="ARBA" id="ARBA00022840"/>
    </source>
</evidence>
<dbReference type="PROSITE" id="PS51194">
    <property type="entry name" value="HELICASE_CTER"/>
    <property type="match status" value="1"/>
</dbReference>
<organism evidence="11 13">
    <name type="scientific">Rossellomorea marisflavi</name>
    <dbReference type="NCBI Taxonomy" id="189381"/>
    <lineage>
        <taxon>Bacteria</taxon>
        <taxon>Bacillati</taxon>
        <taxon>Bacillota</taxon>
        <taxon>Bacilli</taxon>
        <taxon>Bacillales</taxon>
        <taxon>Bacillaceae</taxon>
        <taxon>Rossellomorea</taxon>
    </lineage>
</organism>
<comment type="caution">
    <text evidence="11">The sequence shown here is derived from an EMBL/GenBank/DDBJ whole genome shotgun (WGS) entry which is preliminary data.</text>
</comment>
<dbReference type="InterPro" id="IPR014014">
    <property type="entry name" value="RNA_helicase_DEAD_Q_motif"/>
</dbReference>
<keyword evidence="2" id="KW-0378">Hydrolase</keyword>
<evidence type="ECO:0000313" key="12">
    <source>
        <dbReference type="EMBL" id="TYS52998.1"/>
    </source>
</evidence>
<keyword evidence="1" id="KW-0547">Nucleotide-binding</keyword>
<accession>A0A0J5S9Z5</accession>
<reference evidence="12 14" key="3">
    <citation type="submission" date="2019-08" db="EMBL/GenBank/DDBJ databases">
        <title>Bacillus genomes from the desert of Cuatro Cienegas, Coahuila.</title>
        <authorList>
            <person name="Olmedo-Alvarez G."/>
        </authorList>
    </citation>
    <scope>NUCLEOTIDE SEQUENCE [LARGE SCALE GENOMIC DNA]</scope>
    <source>
        <strain evidence="12 14">CH108_3D</strain>
    </source>
</reference>
<evidence type="ECO:0000313" key="14">
    <source>
        <dbReference type="Proteomes" id="UP000322997"/>
    </source>
</evidence>
<dbReference type="PANTHER" id="PTHR47959:SF13">
    <property type="entry name" value="ATP-DEPENDENT RNA HELICASE RHLE"/>
    <property type="match status" value="1"/>
</dbReference>
<dbReference type="OrthoDB" id="9805696at2"/>
<dbReference type="EMBL" id="LQQY01000002">
    <property type="protein sequence ID" value="KZE53252.1"/>
    <property type="molecule type" value="Genomic_DNA"/>
</dbReference>
<dbReference type="EMBL" id="VTEQ01000004">
    <property type="protein sequence ID" value="TYS52998.1"/>
    <property type="molecule type" value="Genomic_DNA"/>
</dbReference>
<feature type="domain" description="Helicase C-terminal" evidence="9">
    <location>
        <begin position="230"/>
        <end position="379"/>
    </location>
</feature>
<evidence type="ECO:0000259" key="9">
    <source>
        <dbReference type="PROSITE" id="PS51194"/>
    </source>
</evidence>
<protein>
    <submittedName>
        <fullName evidence="11">DEAD/DEAH box helicase</fullName>
    </submittedName>
</protein>
<dbReference type="InterPro" id="IPR001650">
    <property type="entry name" value="Helicase_C-like"/>
</dbReference>